<comment type="subcellular location">
    <subcellularLocation>
        <location evidence="1">Nucleus</location>
    </subcellularLocation>
</comment>
<dbReference type="SUPFAM" id="SSF57716">
    <property type="entry name" value="Glucocorticoid receptor-like (DNA-binding domain)"/>
    <property type="match status" value="1"/>
</dbReference>
<proteinExistence type="predicted"/>
<dbReference type="InterPro" id="IPR012934">
    <property type="entry name" value="Znf_AD"/>
</dbReference>
<dbReference type="GO" id="GO:0045893">
    <property type="term" value="P:positive regulation of DNA-templated transcription"/>
    <property type="evidence" value="ECO:0007669"/>
    <property type="project" value="UniProtKB-ARBA"/>
</dbReference>
<evidence type="ECO:0000256" key="8">
    <source>
        <dbReference type="ARBA" id="ARBA00023242"/>
    </source>
</evidence>
<evidence type="ECO:0000256" key="3">
    <source>
        <dbReference type="ARBA" id="ARBA00022737"/>
    </source>
</evidence>
<sequence>MEGFCRGCLIKYDNPTALLQYTEKNRRLFVYSTGLQVKRNDAFVFQLCKDCYLSMKLACKFKKLCRSSDKKFKNYLGLQDAGENLDFCTFLKNNDDALTIRFPPIIGNSTPGNQMSRDEDNESTCTSIRNFMTDIMQGEEMPDTEARIIREVIEEEADVLDDSLDSHWLQEDASIDTDFRLDFSFSPFSTPRSTHGFTPKKITENKNGEIHYFSTKKLMGKVDNSDKPEKPQNKENESIENKLNILNEDAQDSDKLVKDFFARDKSLDPIDLDGNLVDIDQNITVDEELYLGTRPQNYYIPTDVEPAPVQLEVDDKKMATENTSKVQMQCTIDRNLENALKDRDGKEFSLADLLVSPPVVFPDVSAPSTPTITNILFGKKLDIDGGEDTTEIKIGQCIEKYEAVAGDMDMIEEFFNQNDKELEMEKQNDNETKPETELKVKSDQWSVEDKFDIENCICKVCSKNFSSSKALRIHSAKIHKLKISNPDKYAYKHKLRTCDTCGKGFRDDARYYRHKMNHKDDNKTYKCDRCLLTFGSQVKLDTHMTSHTGQVLKKQHTGKQYVCNICGAVSNHYNNYRIHKLRHTKNYTSTCSECGKGFFRSSDLVSHMRRHTGERPFKCEHCQRAFSRRDALIKHVKLHIDERHFQCHYCDKRFVKKMELKNHILKSKICIRLRNKVAEEEKSKDQSQVDVTYAFVTSS</sequence>
<dbReference type="PROSITE" id="PS50157">
    <property type="entry name" value="ZINC_FINGER_C2H2_2"/>
    <property type="match status" value="6"/>
</dbReference>
<evidence type="ECO:0000313" key="15">
    <source>
        <dbReference type="Proteomes" id="UP000791440"/>
    </source>
</evidence>
<protein>
    <submittedName>
        <fullName evidence="14">Uncharacterized protein</fullName>
    </submittedName>
</protein>
<keyword evidence="4 9" id="KW-0863">Zinc-finger</keyword>
<keyword evidence="15" id="KW-1185">Reference proteome</keyword>
<feature type="binding site" evidence="10">
    <location>
        <position position="5"/>
    </location>
    <ligand>
        <name>Zn(2+)</name>
        <dbReference type="ChEBI" id="CHEBI:29105"/>
    </ligand>
</feature>
<dbReference type="PANTHER" id="PTHR24399:SF70">
    <property type="entry name" value="C2H2-TYPE DOMAIN-CONTAINING PROTEIN"/>
    <property type="match status" value="1"/>
</dbReference>
<evidence type="ECO:0000256" key="11">
    <source>
        <dbReference type="SAM" id="MobiDB-lite"/>
    </source>
</evidence>
<keyword evidence="8" id="KW-0539">Nucleus</keyword>
<evidence type="ECO:0000313" key="14">
    <source>
        <dbReference type="EMBL" id="KAG6440913.1"/>
    </source>
</evidence>
<dbReference type="Pfam" id="PF13912">
    <property type="entry name" value="zf-C2H2_6"/>
    <property type="match status" value="2"/>
</dbReference>
<keyword evidence="6" id="KW-0805">Transcription regulation</keyword>
<dbReference type="SMART" id="SM00355">
    <property type="entry name" value="ZnF_C2H2"/>
    <property type="match status" value="7"/>
</dbReference>
<keyword evidence="5 10" id="KW-0862">Zinc</keyword>
<feature type="domain" description="C2H2-type" evidence="12">
    <location>
        <begin position="617"/>
        <end position="644"/>
    </location>
</feature>
<dbReference type="InterPro" id="IPR013087">
    <property type="entry name" value="Znf_C2H2_type"/>
</dbReference>
<reference evidence="14" key="1">
    <citation type="journal article" date="2016" name="Insect Biochem. Mol. Biol.">
        <title>Multifaceted biological insights from a draft genome sequence of the tobacco hornworm moth, Manduca sexta.</title>
        <authorList>
            <person name="Kanost M.R."/>
            <person name="Arrese E.L."/>
            <person name="Cao X."/>
            <person name="Chen Y.R."/>
            <person name="Chellapilla S."/>
            <person name="Goldsmith M.R."/>
            <person name="Grosse-Wilde E."/>
            <person name="Heckel D.G."/>
            <person name="Herndon N."/>
            <person name="Jiang H."/>
            <person name="Papanicolaou A."/>
            <person name="Qu J."/>
            <person name="Soulages J.L."/>
            <person name="Vogel H."/>
            <person name="Walters J."/>
            <person name="Waterhouse R.M."/>
            <person name="Ahn S.J."/>
            <person name="Almeida F.C."/>
            <person name="An C."/>
            <person name="Aqrawi P."/>
            <person name="Bretschneider A."/>
            <person name="Bryant W.B."/>
            <person name="Bucks S."/>
            <person name="Chao H."/>
            <person name="Chevignon G."/>
            <person name="Christen J.M."/>
            <person name="Clarke D.F."/>
            <person name="Dittmer N.T."/>
            <person name="Ferguson L.C.F."/>
            <person name="Garavelou S."/>
            <person name="Gordon K.H.J."/>
            <person name="Gunaratna R.T."/>
            <person name="Han Y."/>
            <person name="Hauser F."/>
            <person name="He Y."/>
            <person name="Heidel-Fischer H."/>
            <person name="Hirsh A."/>
            <person name="Hu Y."/>
            <person name="Jiang H."/>
            <person name="Kalra D."/>
            <person name="Klinner C."/>
            <person name="Konig C."/>
            <person name="Kovar C."/>
            <person name="Kroll A.R."/>
            <person name="Kuwar S.S."/>
            <person name="Lee S.L."/>
            <person name="Lehman R."/>
            <person name="Li K."/>
            <person name="Li Z."/>
            <person name="Liang H."/>
            <person name="Lovelace S."/>
            <person name="Lu Z."/>
            <person name="Mansfield J.H."/>
            <person name="McCulloch K.J."/>
            <person name="Mathew T."/>
            <person name="Morton B."/>
            <person name="Muzny D.M."/>
            <person name="Neunemann D."/>
            <person name="Ongeri F."/>
            <person name="Pauchet Y."/>
            <person name="Pu L.L."/>
            <person name="Pyrousis I."/>
            <person name="Rao X.J."/>
            <person name="Redding A."/>
            <person name="Roesel C."/>
            <person name="Sanchez-Gracia A."/>
            <person name="Schaack S."/>
            <person name="Shukla A."/>
            <person name="Tetreau G."/>
            <person name="Wang Y."/>
            <person name="Xiong G.H."/>
            <person name="Traut W."/>
            <person name="Walsh T.K."/>
            <person name="Worley K.C."/>
            <person name="Wu D."/>
            <person name="Wu W."/>
            <person name="Wu Y.Q."/>
            <person name="Zhang X."/>
            <person name="Zou Z."/>
            <person name="Zucker H."/>
            <person name="Briscoe A.D."/>
            <person name="Burmester T."/>
            <person name="Clem R.J."/>
            <person name="Feyereisen R."/>
            <person name="Grimmelikhuijzen C.J.P."/>
            <person name="Hamodrakas S.J."/>
            <person name="Hansson B.S."/>
            <person name="Huguet E."/>
            <person name="Jermiin L.S."/>
            <person name="Lan Q."/>
            <person name="Lehman H.K."/>
            <person name="Lorenzen M."/>
            <person name="Merzendorfer H."/>
            <person name="Michalopoulos I."/>
            <person name="Morton D.B."/>
            <person name="Muthukrishnan S."/>
            <person name="Oakeshott J.G."/>
            <person name="Palmer W."/>
            <person name="Park Y."/>
            <person name="Passarelli A.L."/>
            <person name="Rozas J."/>
            <person name="Schwartz L.M."/>
            <person name="Smith W."/>
            <person name="Southgate A."/>
            <person name="Vilcinskas A."/>
            <person name="Vogt R."/>
            <person name="Wang P."/>
            <person name="Werren J."/>
            <person name="Yu X.Q."/>
            <person name="Zhou J.J."/>
            <person name="Brown S.J."/>
            <person name="Scherer S.E."/>
            <person name="Richards S."/>
            <person name="Blissard G.W."/>
        </authorList>
    </citation>
    <scope>NUCLEOTIDE SEQUENCE</scope>
</reference>
<feature type="domain" description="C2H2-type" evidence="12">
    <location>
        <begin position="496"/>
        <end position="523"/>
    </location>
</feature>
<feature type="binding site" evidence="10">
    <location>
        <position position="51"/>
    </location>
    <ligand>
        <name>Zn(2+)</name>
        <dbReference type="ChEBI" id="CHEBI:29105"/>
    </ligand>
</feature>
<dbReference type="FunFam" id="3.30.160.60:FF:000478">
    <property type="entry name" value="Zinc finger protein 133"/>
    <property type="match status" value="1"/>
</dbReference>
<dbReference type="Pfam" id="PF00096">
    <property type="entry name" value="zf-C2H2"/>
    <property type="match status" value="3"/>
</dbReference>
<feature type="domain" description="ZAD" evidence="13">
    <location>
        <begin position="3"/>
        <end position="75"/>
    </location>
</feature>
<keyword evidence="2 10" id="KW-0479">Metal-binding</keyword>
<comment type="caution">
    <text evidence="14">The sequence shown here is derived from an EMBL/GenBank/DDBJ whole genome shotgun (WGS) entry which is preliminary data.</text>
</comment>
<evidence type="ECO:0000259" key="12">
    <source>
        <dbReference type="PROSITE" id="PS50157"/>
    </source>
</evidence>
<feature type="binding site" evidence="10">
    <location>
        <position position="48"/>
    </location>
    <ligand>
        <name>Zn(2+)</name>
        <dbReference type="ChEBI" id="CHEBI:29105"/>
    </ligand>
</feature>
<feature type="binding site" evidence="10">
    <location>
        <position position="8"/>
    </location>
    <ligand>
        <name>Zn(2+)</name>
        <dbReference type="ChEBI" id="CHEBI:29105"/>
    </ligand>
</feature>
<feature type="domain" description="C2H2-type" evidence="12">
    <location>
        <begin position="589"/>
        <end position="616"/>
    </location>
</feature>
<evidence type="ECO:0000259" key="13">
    <source>
        <dbReference type="PROSITE" id="PS51915"/>
    </source>
</evidence>
<dbReference type="SUPFAM" id="SSF57667">
    <property type="entry name" value="beta-beta-alpha zinc fingers"/>
    <property type="match status" value="3"/>
</dbReference>
<evidence type="ECO:0000256" key="9">
    <source>
        <dbReference type="PROSITE-ProRule" id="PRU00042"/>
    </source>
</evidence>
<accession>A0A922CCX5</accession>
<dbReference type="FunFam" id="3.30.160.60:FF:001732">
    <property type="entry name" value="Zgc:162936"/>
    <property type="match status" value="1"/>
</dbReference>
<name>A0A922CCX5_MANSE</name>
<feature type="domain" description="C2H2-type" evidence="12">
    <location>
        <begin position="456"/>
        <end position="479"/>
    </location>
</feature>
<evidence type="ECO:0000256" key="5">
    <source>
        <dbReference type="ARBA" id="ARBA00022833"/>
    </source>
</evidence>
<feature type="region of interest" description="Disordered" evidence="11">
    <location>
        <begin position="220"/>
        <end position="242"/>
    </location>
</feature>
<dbReference type="PANTHER" id="PTHR24399">
    <property type="entry name" value="ZINC FINGER AND BTB DOMAIN-CONTAINING"/>
    <property type="match status" value="1"/>
</dbReference>
<dbReference type="GO" id="GO:0000978">
    <property type="term" value="F:RNA polymerase II cis-regulatory region sequence-specific DNA binding"/>
    <property type="evidence" value="ECO:0007669"/>
    <property type="project" value="TreeGrafter"/>
</dbReference>
<dbReference type="EMBL" id="JH668283">
    <property type="protein sequence ID" value="KAG6440913.1"/>
    <property type="molecule type" value="Genomic_DNA"/>
</dbReference>
<dbReference type="PROSITE" id="PS51915">
    <property type="entry name" value="ZAD"/>
    <property type="match status" value="1"/>
</dbReference>
<evidence type="ECO:0000256" key="2">
    <source>
        <dbReference type="ARBA" id="ARBA00022723"/>
    </source>
</evidence>
<evidence type="ECO:0000256" key="1">
    <source>
        <dbReference type="ARBA" id="ARBA00004123"/>
    </source>
</evidence>
<dbReference type="SMART" id="SM00868">
    <property type="entry name" value="zf-AD"/>
    <property type="match status" value="1"/>
</dbReference>
<feature type="compositionally biased region" description="Basic and acidic residues" evidence="11">
    <location>
        <begin position="223"/>
        <end position="240"/>
    </location>
</feature>
<evidence type="ECO:0000256" key="4">
    <source>
        <dbReference type="ARBA" id="ARBA00022771"/>
    </source>
</evidence>
<dbReference type="InterPro" id="IPR036236">
    <property type="entry name" value="Znf_C2H2_sf"/>
</dbReference>
<dbReference type="GO" id="GO:0008270">
    <property type="term" value="F:zinc ion binding"/>
    <property type="evidence" value="ECO:0007669"/>
    <property type="project" value="UniProtKB-UniRule"/>
</dbReference>
<dbReference type="GO" id="GO:0005654">
    <property type="term" value="C:nucleoplasm"/>
    <property type="evidence" value="ECO:0007669"/>
    <property type="project" value="TreeGrafter"/>
</dbReference>
<keyword evidence="3" id="KW-0677">Repeat</keyword>
<dbReference type="Gene3D" id="3.30.160.60">
    <property type="entry name" value="Classic Zinc Finger"/>
    <property type="match status" value="4"/>
</dbReference>
<reference evidence="14" key="2">
    <citation type="submission" date="2020-12" db="EMBL/GenBank/DDBJ databases">
        <authorList>
            <person name="Kanost M."/>
        </authorList>
    </citation>
    <scope>NUCLEOTIDE SEQUENCE</scope>
</reference>
<gene>
    <name evidence="14" type="ORF">O3G_MSEX001634</name>
</gene>
<dbReference type="GO" id="GO:0005694">
    <property type="term" value="C:chromosome"/>
    <property type="evidence" value="ECO:0007669"/>
    <property type="project" value="UniProtKB-ARBA"/>
</dbReference>
<dbReference type="AlphaFoldDB" id="A0A922CCX5"/>
<evidence type="ECO:0000256" key="10">
    <source>
        <dbReference type="PROSITE-ProRule" id="PRU01263"/>
    </source>
</evidence>
<organism evidence="14 15">
    <name type="scientific">Manduca sexta</name>
    <name type="common">Tobacco hawkmoth</name>
    <name type="synonym">Tobacco hornworm</name>
    <dbReference type="NCBI Taxonomy" id="7130"/>
    <lineage>
        <taxon>Eukaryota</taxon>
        <taxon>Metazoa</taxon>
        <taxon>Ecdysozoa</taxon>
        <taxon>Arthropoda</taxon>
        <taxon>Hexapoda</taxon>
        <taxon>Insecta</taxon>
        <taxon>Pterygota</taxon>
        <taxon>Neoptera</taxon>
        <taxon>Endopterygota</taxon>
        <taxon>Lepidoptera</taxon>
        <taxon>Glossata</taxon>
        <taxon>Ditrysia</taxon>
        <taxon>Bombycoidea</taxon>
        <taxon>Sphingidae</taxon>
        <taxon>Sphinginae</taxon>
        <taxon>Sphingini</taxon>
        <taxon>Manduca</taxon>
    </lineage>
</organism>
<keyword evidence="7" id="KW-0804">Transcription</keyword>
<evidence type="ECO:0000256" key="6">
    <source>
        <dbReference type="ARBA" id="ARBA00023015"/>
    </source>
</evidence>
<feature type="domain" description="C2H2-type" evidence="12">
    <location>
        <begin position="525"/>
        <end position="552"/>
    </location>
</feature>
<feature type="domain" description="C2H2-type" evidence="12">
    <location>
        <begin position="645"/>
        <end position="663"/>
    </location>
</feature>
<dbReference type="GO" id="GO:0001227">
    <property type="term" value="F:DNA-binding transcription repressor activity, RNA polymerase II-specific"/>
    <property type="evidence" value="ECO:0007669"/>
    <property type="project" value="TreeGrafter"/>
</dbReference>
<dbReference type="PROSITE" id="PS00028">
    <property type="entry name" value="ZINC_FINGER_C2H2_1"/>
    <property type="match status" value="5"/>
</dbReference>
<evidence type="ECO:0000256" key="7">
    <source>
        <dbReference type="ARBA" id="ARBA00023163"/>
    </source>
</evidence>
<dbReference type="Proteomes" id="UP000791440">
    <property type="component" value="Unassembled WGS sequence"/>
</dbReference>